<feature type="domain" description="CARDB" evidence="3">
    <location>
        <begin position="241"/>
        <end position="330"/>
    </location>
</feature>
<feature type="compositionally biased region" description="Low complexity" evidence="1">
    <location>
        <begin position="677"/>
        <end position="700"/>
    </location>
</feature>
<dbReference type="Pfam" id="PF07705">
    <property type="entry name" value="CARDB"/>
    <property type="match status" value="6"/>
</dbReference>
<dbReference type="PaxDb" id="269797-Mbar_A1743"/>
<protein>
    <recommendedName>
        <fullName evidence="3">CARDB domain-containing protein</fullName>
    </recommendedName>
</protein>
<dbReference type="OrthoDB" id="103676at2157"/>
<keyword evidence="2" id="KW-1133">Transmembrane helix</keyword>
<dbReference type="HOGENOM" id="CLU_014975_0_0_2"/>
<dbReference type="AlphaFoldDB" id="Q46BQ7"/>
<dbReference type="EMBL" id="CP000099">
    <property type="protein sequence ID" value="AAZ70685.1"/>
    <property type="molecule type" value="Genomic_DNA"/>
</dbReference>
<evidence type="ECO:0000256" key="2">
    <source>
        <dbReference type="SAM" id="Phobius"/>
    </source>
</evidence>
<gene>
    <name evidence="4" type="ordered locus">Mbar_A1743</name>
</gene>
<keyword evidence="2" id="KW-0812">Transmembrane</keyword>
<dbReference type="InterPro" id="IPR047589">
    <property type="entry name" value="DUF11_rpt"/>
</dbReference>
<dbReference type="NCBIfam" id="TIGR04213">
    <property type="entry name" value="PGF_pre_PGF"/>
    <property type="match status" value="1"/>
</dbReference>
<evidence type="ECO:0000256" key="1">
    <source>
        <dbReference type="SAM" id="MobiDB-lite"/>
    </source>
</evidence>
<evidence type="ECO:0000259" key="3">
    <source>
        <dbReference type="Pfam" id="PF07705"/>
    </source>
</evidence>
<proteinExistence type="predicted"/>
<dbReference type="InterPro" id="IPR011635">
    <property type="entry name" value="CARDB"/>
</dbReference>
<feature type="domain" description="CARDB" evidence="3">
    <location>
        <begin position="44"/>
        <end position="126"/>
    </location>
</feature>
<feature type="domain" description="CARDB" evidence="3">
    <location>
        <begin position="142"/>
        <end position="232"/>
    </location>
</feature>
<dbReference type="STRING" id="269797.Mbar_A1743"/>
<feature type="domain" description="CARDB" evidence="3">
    <location>
        <begin position="340"/>
        <end position="423"/>
    </location>
</feature>
<name>Q46BQ7_METBF</name>
<dbReference type="InterPro" id="IPR026453">
    <property type="entry name" value="PGF_pre_PGF"/>
</dbReference>
<feature type="domain" description="CARDB" evidence="3">
    <location>
        <begin position="553"/>
        <end position="656"/>
    </location>
</feature>
<evidence type="ECO:0000313" key="4">
    <source>
        <dbReference type="EMBL" id="AAZ70685.1"/>
    </source>
</evidence>
<sequence length="926" mass="99967">MKIKTDFFSSVISVLLIMLIISGMTASIASAADKNGTDPVDSTNDLIIEGISCSPENPEPGEAVTIKIAVTNKGTAVSEQTEAVCKIGDEDPIDVPIIEIKPEETLLVSFPWTPEEEGTVKIKATLGDSKKTIEVVVEKEKSPNLTIESLSIDPESPKIDSEVTVNALIKNTGNEVSEATKLTYEIGEAEPKTVKVPEIDPEDSSLISFTWTPKEEGTVKIKVVVEDNEKTIEVVVEKEKSPNLTIESLSIDPESPKTDSEVTVNALIKNTGNEVSEATKLTYEIGEAEPKTVKVPEIDPEDSSLVSFPWTPKEEGTVKIKAAVEDNEKTIEVVVEKEKSPNLTIESLSIDPESPKTDSEVTIKALVKNVGTKTSEPTNIIYTIGETKEKEEVSAIEAGSEKSISHKWTTSDKEETVTIKASLENVENSEKEISVKIAKKSLPDLIVEDIYSDPSIQPEAGKLLNFTLKIKNVGEATANSNTAKYSFNGASEGEISIPELSAGTSTSAGFSFTPGNEETMSVTVIADSGNRISESNEDNNKMSKTISVKRKLPDLKIESISLSPEKPHPGENITFTATVKNNGSAAAENSEIKYDIKGNNESYTGVTPLPALAAGETGTGTFFWTPGNEGQIEVKTTVDTGSVVSESNETNNEFTKTATIYKETVSSDDGGSGSSGSSGSDSGSKSSGSSSSSSGGASLSKEPVSNVDAKELSTRNVQSGYHIKFDFLEGATCITYIEFDSIKTLKRTITTAEVLKDKSVFVSEVPPGNIYKYVNIWVGNYGTGVANYCENGVIEFKVEKPWFEENNINQSQITLQWYNESWEPLNTEKVKEDTNYVYFKSKTPGFSCFAITSNSIDGENVSVASGLAEGKVLRNWNGETNTSTFNGSAETDGKIKNPMGKAKILMAISLPLFLIFVEYFVMKKKI</sequence>
<feature type="domain" description="CARDB" evidence="3">
    <location>
        <begin position="443"/>
        <end position="543"/>
    </location>
</feature>
<feature type="region of interest" description="Disordered" evidence="1">
    <location>
        <begin position="664"/>
        <end position="706"/>
    </location>
</feature>
<dbReference type="eggNOG" id="arCOG02532">
    <property type="taxonomic scope" value="Archaea"/>
</dbReference>
<keyword evidence="2" id="KW-0472">Membrane</keyword>
<reference evidence="4" key="1">
    <citation type="submission" date="2006-06" db="EMBL/GenBank/DDBJ databases">
        <title>Complete sequence of chromosome 1 of Methanosarcina barkeri str. fusaro.</title>
        <authorList>
            <person name="Copeland A."/>
            <person name="Lucas S."/>
            <person name="Lapidus A."/>
            <person name="Barry K."/>
            <person name="Detter J.C."/>
            <person name="Glavina T."/>
            <person name="Hammon N."/>
            <person name="Israni S."/>
            <person name="Pitluck S."/>
            <person name="Goodwin L.A."/>
            <person name="Saunders E.H."/>
            <person name="Schmutz J."/>
            <person name="Larimer F."/>
            <person name="Land M."/>
            <person name="Anderson I."/>
            <person name="Richardson P."/>
        </authorList>
    </citation>
    <scope>NUCLEOTIDE SEQUENCE</scope>
    <source>
        <strain evidence="4">Fusaro</strain>
    </source>
</reference>
<dbReference type="NCBIfam" id="TIGR01451">
    <property type="entry name" value="B_ant_repeat"/>
    <property type="match status" value="1"/>
</dbReference>
<dbReference type="Gene3D" id="2.60.40.10">
    <property type="entry name" value="Immunoglobulins"/>
    <property type="match status" value="6"/>
</dbReference>
<accession>Q46BQ7</accession>
<dbReference type="InterPro" id="IPR013783">
    <property type="entry name" value="Ig-like_fold"/>
</dbReference>
<dbReference type="KEGG" id="mba:Mbar_A1743"/>
<organism evidence="4">
    <name type="scientific">Methanosarcina barkeri (strain Fusaro / DSM 804)</name>
    <dbReference type="NCBI Taxonomy" id="269797"/>
    <lineage>
        <taxon>Archaea</taxon>
        <taxon>Methanobacteriati</taxon>
        <taxon>Methanobacteriota</taxon>
        <taxon>Stenosarchaea group</taxon>
        <taxon>Methanomicrobia</taxon>
        <taxon>Methanosarcinales</taxon>
        <taxon>Methanosarcinaceae</taxon>
        <taxon>Methanosarcina</taxon>
    </lineage>
</organism>
<feature type="transmembrane region" description="Helical" evidence="2">
    <location>
        <begin position="904"/>
        <end position="922"/>
    </location>
</feature>